<feature type="compositionally biased region" description="Polar residues" evidence="3">
    <location>
        <begin position="379"/>
        <end position="388"/>
    </location>
</feature>
<dbReference type="CDD" id="cd00105">
    <property type="entry name" value="KH-I"/>
    <property type="match status" value="1"/>
</dbReference>
<protein>
    <recommendedName>
        <fullName evidence="4">K Homology domain-containing protein</fullName>
    </recommendedName>
</protein>
<evidence type="ECO:0000259" key="4">
    <source>
        <dbReference type="SMART" id="SM00322"/>
    </source>
</evidence>
<dbReference type="Proteomes" id="UP000663760">
    <property type="component" value="Chromosome 9"/>
</dbReference>
<keyword evidence="2" id="KW-0694">RNA-binding</keyword>
<keyword evidence="1" id="KW-0677">Repeat</keyword>
<feature type="compositionally biased region" description="Pro residues" evidence="3">
    <location>
        <begin position="518"/>
        <end position="531"/>
    </location>
</feature>
<feature type="compositionally biased region" description="Basic and acidic residues" evidence="3">
    <location>
        <begin position="83"/>
        <end position="92"/>
    </location>
</feature>
<reference evidence="5" key="1">
    <citation type="submission" date="2020-02" db="EMBL/GenBank/DDBJ databases">
        <authorList>
            <person name="Scholz U."/>
            <person name="Mascher M."/>
            <person name="Fiebig A."/>
        </authorList>
    </citation>
    <scope>NUCLEOTIDE SEQUENCE</scope>
</reference>
<feature type="region of interest" description="Disordered" evidence="3">
    <location>
        <begin position="83"/>
        <end position="123"/>
    </location>
</feature>
<evidence type="ECO:0000256" key="2">
    <source>
        <dbReference type="PROSITE-ProRule" id="PRU00117"/>
    </source>
</evidence>
<keyword evidence="6" id="KW-1185">Reference proteome</keyword>
<dbReference type="FunFam" id="3.30.1370.10:FF:000093">
    <property type="entry name" value="KH domain-containing protein"/>
    <property type="match status" value="1"/>
</dbReference>
<dbReference type="PANTHER" id="PTHR10288">
    <property type="entry name" value="KH DOMAIN CONTAINING RNA BINDING PROTEIN"/>
    <property type="match status" value="1"/>
</dbReference>
<dbReference type="GO" id="GO:0003723">
    <property type="term" value="F:RNA binding"/>
    <property type="evidence" value="ECO:0007669"/>
    <property type="project" value="UniProtKB-UniRule"/>
</dbReference>
<dbReference type="InterPro" id="IPR004087">
    <property type="entry name" value="KH_dom"/>
</dbReference>
<sequence>MADDSQFTLRSENKRKYEEPGAAVASAGAVPSSRRVSGFSSPPSDSHPAASTTPPSYNNVPPPPDGIQLAKQRAQEIAARLLIDAEAKRPRTENGGSGEDVGEKGPFHKPMTQPLTSSLASTNAPTSFASYGYPGTSKKIEIPNGRVGVIIGKSGETIKYLQLQSGAKIQVTRDAEVDPSSQTRMVELMGTTEQVNKAEQLINDVLKEAEAGGSGIISARKFGGVQVGAEQFIMKVPNNKVGLVIGKGGETIKSMQAKSGARIQIIPLHLPPGDTSIERTVQIDGTSEQIESAKQLVNEVISENRMRNPPVGGGYPQQGYGQPRPPTNWAPPGPPPMQPPAYGYMQTGAYPGPPPQYNMSQPPYAGYPPPSSVGYSGGWDQSSNTPGQQAMAGTGYDYYNQQQPQHQQQQPPPPVAGSSAPDGSGYNYSQPPPAYSQDPYGESTFSQPSAVQPQGYSQDGYSSGGYPTGPQTGYMHPPSSQPVYDQQQSYGPSTGYGATGQDGSSAPVYGTQPSSAQGPPPQLPPVQPPPVSQQGYTSQQPSSAVASYPHQGSSQPGYGMPPTSQPGYGNQPPPAGYGQGAPLPQPGYVQQPPPQKAPPAQPVYGQGQPGPSAPGYGQPSQVQPGYSQPPVAQSGYIQQDSAHHRIPPSGFGSGGPQPGYGQPQSYNGVPQGQQGYPQQQSQPYDSYGGGGYSQPPPAYSGDSSVGGSTHGSFDPAASQGGPGGVTKAPQS</sequence>
<name>A0A7I8KYH8_SPIIN</name>
<feature type="compositionally biased region" description="Polar residues" evidence="3">
    <location>
        <begin position="113"/>
        <end position="123"/>
    </location>
</feature>
<proteinExistence type="predicted"/>
<gene>
    <name evidence="5" type="ORF">SI8410_09013545</name>
</gene>
<dbReference type="EMBL" id="LR746272">
    <property type="protein sequence ID" value="CAA7402867.1"/>
    <property type="molecule type" value="Genomic_DNA"/>
</dbReference>
<feature type="compositionally biased region" description="Polar residues" evidence="3">
    <location>
        <begin position="1"/>
        <end position="10"/>
    </location>
</feature>
<feature type="region of interest" description="Disordered" evidence="3">
    <location>
        <begin position="305"/>
        <end position="731"/>
    </location>
</feature>
<feature type="compositionally biased region" description="Low complexity" evidence="3">
    <location>
        <begin position="659"/>
        <end position="686"/>
    </location>
</feature>
<feature type="compositionally biased region" description="Low complexity" evidence="3">
    <location>
        <begin position="20"/>
        <end position="59"/>
    </location>
</feature>
<dbReference type="Gene3D" id="3.30.1370.10">
    <property type="entry name" value="K Homology domain, type 1"/>
    <property type="match status" value="2"/>
</dbReference>
<dbReference type="AlphaFoldDB" id="A0A7I8KYH8"/>
<evidence type="ECO:0000313" key="5">
    <source>
        <dbReference type="EMBL" id="CAA7402867.1"/>
    </source>
</evidence>
<feature type="compositionally biased region" description="Low complexity" evidence="3">
    <location>
        <begin position="452"/>
        <end position="461"/>
    </location>
</feature>
<feature type="domain" description="K Homology" evidence="4">
    <location>
        <begin position="228"/>
        <end position="302"/>
    </location>
</feature>
<dbReference type="InterPro" id="IPR036612">
    <property type="entry name" value="KH_dom_type_1_sf"/>
</dbReference>
<feature type="compositionally biased region" description="Pro residues" evidence="3">
    <location>
        <begin position="323"/>
        <end position="339"/>
    </location>
</feature>
<feature type="region of interest" description="Disordered" evidence="3">
    <location>
        <begin position="1"/>
        <end position="71"/>
    </location>
</feature>
<dbReference type="Pfam" id="PF00013">
    <property type="entry name" value="KH_1"/>
    <property type="match status" value="2"/>
</dbReference>
<dbReference type="OrthoDB" id="5204190at2759"/>
<organism evidence="5 6">
    <name type="scientific">Spirodela intermedia</name>
    <name type="common">Intermediate duckweed</name>
    <dbReference type="NCBI Taxonomy" id="51605"/>
    <lineage>
        <taxon>Eukaryota</taxon>
        <taxon>Viridiplantae</taxon>
        <taxon>Streptophyta</taxon>
        <taxon>Embryophyta</taxon>
        <taxon>Tracheophyta</taxon>
        <taxon>Spermatophyta</taxon>
        <taxon>Magnoliopsida</taxon>
        <taxon>Liliopsida</taxon>
        <taxon>Araceae</taxon>
        <taxon>Lemnoideae</taxon>
        <taxon>Spirodela</taxon>
    </lineage>
</organism>
<feature type="compositionally biased region" description="Pro residues" evidence="3">
    <location>
        <begin position="591"/>
        <end position="601"/>
    </location>
</feature>
<accession>A0A7I8KYH8</accession>
<feature type="compositionally biased region" description="Polar residues" evidence="3">
    <location>
        <begin position="481"/>
        <end position="492"/>
    </location>
</feature>
<feature type="domain" description="K Homology" evidence="4">
    <location>
        <begin position="134"/>
        <end position="207"/>
    </location>
</feature>
<dbReference type="PROSITE" id="PS50084">
    <property type="entry name" value="KH_TYPE_1"/>
    <property type="match status" value="2"/>
</dbReference>
<dbReference type="SUPFAM" id="SSF54791">
    <property type="entry name" value="Eukaryotic type KH-domain (KH-domain type I)"/>
    <property type="match status" value="2"/>
</dbReference>
<evidence type="ECO:0000313" key="6">
    <source>
        <dbReference type="Proteomes" id="UP000663760"/>
    </source>
</evidence>
<feature type="compositionally biased region" description="Polar residues" evidence="3">
    <location>
        <begin position="702"/>
        <end position="711"/>
    </location>
</feature>
<evidence type="ECO:0000256" key="3">
    <source>
        <dbReference type="SAM" id="MobiDB-lite"/>
    </source>
</evidence>
<evidence type="ECO:0000256" key="1">
    <source>
        <dbReference type="ARBA" id="ARBA00022737"/>
    </source>
</evidence>
<feature type="compositionally biased region" description="Polar residues" evidence="3">
    <location>
        <begin position="536"/>
        <end position="556"/>
    </location>
</feature>
<feature type="compositionally biased region" description="Low complexity" evidence="3">
    <location>
        <begin position="580"/>
        <end position="590"/>
    </location>
</feature>
<dbReference type="SMART" id="SM00322">
    <property type="entry name" value="KH"/>
    <property type="match status" value="2"/>
</dbReference>
<dbReference type="InterPro" id="IPR004088">
    <property type="entry name" value="KH_dom_type_1"/>
</dbReference>